<gene>
    <name evidence="2" type="ORF">RSE6_03947</name>
</gene>
<keyword evidence="3" id="KW-1185">Reference proteome</keyword>
<evidence type="ECO:0000313" key="2">
    <source>
        <dbReference type="EMBL" id="CZT43852.1"/>
    </source>
</evidence>
<feature type="compositionally biased region" description="Low complexity" evidence="1">
    <location>
        <begin position="47"/>
        <end position="66"/>
    </location>
</feature>
<protein>
    <submittedName>
        <fullName evidence="2">Uncharacterized protein</fullName>
    </submittedName>
</protein>
<evidence type="ECO:0000313" key="3">
    <source>
        <dbReference type="Proteomes" id="UP000177625"/>
    </source>
</evidence>
<organism evidence="2 3">
    <name type="scientific">Rhynchosporium secalis</name>
    <name type="common">Barley scald fungus</name>
    <dbReference type="NCBI Taxonomy" id="38038"/>
    <lineage>
        <taxon>Eukaryota</taxon>
        <taxon>Fungi</taxon>
        <taxon>Dikarya</taxon>
        <taxon>Ascomycota</taxon>
        <taxon>Pezizomycotina</taxon>
        <taxon>Leotiomycetes</taxon>
        <taxon>Helotiales</taxon>
        <taxon>Ploettnerulaceae</taxon>
        <taxon>Rhynchosporium</taxon>
    </lineage>
</organism>
<feature type="region of interest" description="Disordered" evidence="1">
    <location>
        <begin position="41"/>
        <end position="66"/>
    </location>
</feature>
<reference evidence="3" key="1">
    <citation type="submission" date="2016-03" db="EMBL/GenBank/DDBJ databases">
        <authorList>
            <person name="Guldener U."/>
        </authorList>
    </citation>
    <scope>NUCLEOTIDE SEQUENCE [LARGE SCALE GENOMIC DNA]</scope>
</reference>
<name>A0A1E1M412_RHYSE</name>
<accession>A0A1E1M412</accession>
<proteinExistence type="predicted"/>
<dbReference type="Proteomes" id="UP000177625">
    <property type="component" value="Unassembled WGS sequence"/>
</dbReference>
<sequence length="289" mass="31361">MEQVSLYSSEFNSLERIFSEPSSIEFDTCAAELSYPGFEADLDEAGPNSSASSIDVSSPADSPSANGPVVSLVAVRGRNVLPKPPSGLPECFRPIWRTSTSRHYSVTFRVVPVERRSGVTLISNVTYAPIPESDKDVSSAHIRTAKRTPRSSYAETNGLNHLRSSHSGDACPLSHCEAGDQSHFQSQDEIVEHIKKSHGLFECGIGSCSSASRSRFTDFELLKHFEIAHGMQYDDIGSAGNVAKLAVDRTVRSWDVPACEDCICCRKDNKQATSLASANSLVVFTTHVS</sequence>
<evidence type="ECO:0000256" key="1">
    <source>
        <dbReference type="SAM" id="MobiDB-lite"/>
    </source>
</evidence>
<dbReference type="EMBL" id="FJVC01000151">
    <property type="protein sequence ID" value="CZT43852.1"/>
    <property type="molecule type" value="Genomic_DNA"/>
</dbReference>
<dbReference type="AlphaFoldDB" id="A0A1E1M412"/>